<dbReference type="InterPro" id="IPR001194">
    <property type="entry name" value="cDENN_dom"/>
</dbReference>
<keyword evidence="6" id="KW-1185">Reference proteome</keyword>
<feature type="compositionally biased region" description="Polar residues" evidence="4">
    <location>
        <begin position="710"/>
        <end position="719"/>
    </location>
</feature>
<dbReference type="InterPro" id="IPR005113">
    <property type="entry name" value="uDENN_dom"/>
</dbReference>
<feature type="region of interest" description="Disordered" evidence="4">
    <location>
        <begin position="472"/>
        <end position="542"/>
    </location>
</feature>
<dbReference type="Proteomes" id="UP000886700">
    <property type="component" value="Unplaced"/>
</dbReference>
<dbReference type="Pfam" id="PF02141">
    <property type="entry name" value="DENN"/>
    <property type="match status" value="1"/>
</dbReference>
<protein>
    <submittedName>
        <fullName evidence="7">LOW QUALITY PROTEIN: DENN domain-containing protein 1C</fullName>
    </submittedName>
</protein>
<dbReference type="AlphaFoldDB" id="A0A1U8CN62"/>
<dbReference type="GO" id="GO:0005085">
    <property type="term" value="F:guanyl-nucleotide exchange factor activity"/>
    <property type="evidence" value="ECO:0007669"/>
    <property type="project" value="UniProtKB-KW"/>
</dbReference>
<dbReference type="InterPro" id="IPR040032">
    <property type="entry name" value="DENND1A/B/C"/>
</dbReference>
<dbReference type="SMART" id="SM00799">
    <property type="entry name" value="DENN"/>
    <property type="match status" value="1"/>
</dbReference>
<accession>A0A1U8CN62</accession>
<reference evidence="7" key="1">
    <citation type="submission" date="2025-08" db="UniProtKB">
        <authorList>
            <consortium name="RefSeq"/>
        </authorList>
    </citation>
    <scope>IDENTIFICATION</scope>
    <source>
        <tissue evidence="7">Liver</tissue>
    </source>
</reference>
<keyword evidence="3" id="KW-0968">Cytoplasmic vesicle</keyword>
<dbReference type="GO" id="GO:1901981">
    <property type="term" value="F:phosphatidylinositol phosphate binding"/>
    <property type="evidence" value="ECO:0007669"/>
    <property type="project" value="TreeGrafter"/>
</dbReference>
<evidence type="ECO:0000256" key="1">
    <source>
        <dbReference type="ARBA" id="ARBA00004132"/>
    </source>
</evidence>
<keyword evidence="2" id="KW-0344">Guanine-nucleotide releasing factor</keyword>
<dbReference type="KEGG" id="maua:101844219"/>
<dbReference type="InterPro" id="IPR043153">
    <property type="entry name" value="DENN_C"/>
</dbReference>
<dbReference type="Gene3D" id="6.10.140.1000">
    <property type="match status" value="1"/>
</dbReference>
<dbReference type="GO" id="GO:0005829">
    <property type="term" value="C:cytosol"/>
    <property type="evidence" value="ECO:0007669"/>
    <property type="project" value="TreeGrafter"/>
</dbReference>
<sequence length="777" mass="85151">MGSTEKRQPPAVFDWFFEAGCPHSLEEDPPILRQFPPDFREQEAMQMVPKFCFPFDIQREPPSPAVQHFTFALTDLVGNRRFGFCRLRAGACSCLCILSHLPWFEVFYKILNIVGDLLAQNQVSEAEELLRNLQQHPLPGRGFPGEPETGSSLALWSECGILPPTLGNSKLLSCFVAPDSAGLPSIPENRNLTELVVAVTDENIVGLFAALLAERRVLLTASKLSTMTACVHASCALLYPMRWEHVLIPTLPPHLLDYCCAPMPYLIGVHASLAERVREKALEDVVVLNADSNTLETPFDDVQALPPDIVSLLRLRLRKVALSPGEGVSRLFLKAQALLFGGYRDALVCIPGQPVTFSEEAFLAQKPGSPLQTFHKRAVHLQLFKQFIETRLEKLNAGEGFSDQFEQEIAACCGASSGALRSYQLWVDGLKKGGDALLHTMKAKTRPAVRNMYRSAKSGLKGVQSLLMVKDGDSGLQRGGSLRTPSLASRSDRLQQRLPISQHFGQNRPLRPSRRLRREGGPSEPPGERSPALSPEDTQSPWAEETLDGSFLGSGEELDLLSEILDSLSMETKSGGRLRASQSLDCCQQGASESCFSLPDIPARSPWQLEEDEQSLDLQPWSLPGNLPSLQDAPSLEAACYSKGSSQPLSDISSPASPATSADPSSQGDPEPSAPPRLDPRTPESPRSRLLTVPTQPAPPDSPQPLAPTELNSDTVGTLQSIRSPSRPNSPESRRNQPSQVPRNQTRVQPKEPGVSTWYRAPARQPRVADLKKCFEN</sequence>
<dbReference type="CTD" id="79958"/>
<dbReference type="STRING" id="10036.ENSMAUP00000004848"/>
<dbReference type="Pfam" id="PF03456">
    <property type="entry name" value="uDENN"/>
    <property type="match status" value="1"/>
</dbReference>
<dbReference type="GO" id="GO:0032456">
    <property type="term" value="P:endocytic recycling"/>
    <property type="evidence" value="ECO:0007669"/>
    <property type="project" value="UniProtKB-ARBA"/>
</dbReference>
<dbReference type="GO" id="GO:0006897">
    <property type="term" value="P:endocytosis"/>
    <property type="evidence" value="ECO:0007669"/>
    <property type="project" value="TreeGrafter"/>
</dbReference>
<dbReference type="InterPro" id="IPR037516">
    <property type="entry name" value="Tripartite_DENN"/>
</dbReference>
<dbReference type="Gene3D" id="3.40.50.11500">
    <property type="match status" value="1"/>
</dbReference>
<dbReference type="Pfam" id="PF03455">
    <property type="entry name" value="dDENN"/>
    <property type="match status" value="1"/>
</dbReference>
<evidence type="ECO:0000313" key="7">
    <source>
        <dbReference type="RefSeq" id="XP_012976874.2"/>
    </source>
</evidence>
<evidence type="ECO:0000313" key="6">
    <source>
        <dbReference type="Proteomes" id="UP000886700"/>
    </source>
</evidence>
<feature type="compositionally biased region" description="Pro residues" evidence="4">
    <location>
        <begin position="696"/>
        <end position="706"/>
    </location>
</feature>
<dbReference type="PANTHER" id="PTHR13196">
    <property type="entry name" value="DENN DOMAIN-CONTAINING"/>
    <property type="match status" value="1"/>
</dbReference>
<dbReference type="GeneID" id="101844219"/>
<dbReference type="InterPro" id="IPR005112">
    <property type="entry name" value="dDENN_dom"/>
</dbReference>
<feature type="region of interest" description="Disordered" evidence="4">
    <location>
        <begin position="608"/>
        <end position="763"/>
    </location>
</feature>
<evidence type="ECO:0000256" key="4">
    <source>
        <dbReference type="SAM" id="MobiDB-lite"/>
    </source>
</evidence>
<dbReference type="SMART" id="SM00801">
    <property type="entry name" value="dDENN"/>
    <property type="match status" value="1"/>
</dbReference>
<name>A0A1U8CN62_MESAU</name>
<organism evidence="6 7">
    <name type="scientific">Mesocricetus auratus</name>
    <name type="common">Golden hamster</name>
    <dbReference type="NCBI Taxonomy" id="10036"/>
    <lineage>
        <taxon>Eukaryota</taxon>
        <taxon>Metazoa</taxon>
        <taxon>Chordata</taxon>
        <taxon>Craniata</taxon>
        <taxon>Vertebrata</taxon>
        <taxon>Euteleostomi</taxon>
        <taxon>Mammalia</taxon>
        <taxon>Eutheria</taxon>
        <taxon>Euarchontoglires</taxon>
        <taxon>Glires</taxon>
        <taxon>Rodentia</taxon>
        <taxon>Myomorpha</taxon>
        <taxon>Muroidea</taxon>
        <taxon>Cricetidae</taxon>
        <taxon>Cricetinae</taxon>
        <taxon>Mesocricetus</taxon>
    </lineage>
</organism>
<dbReference type="RefSeq" id="XP_012976874.2">
    <property type="nucleotide sequence ID" value="XM_013121420.3"/>
</dbReference>
<feature type="compositionally biased region" description="Basic and acidic residues" evidence="4">
    <location>
        <begin position="678"/>
        <end position="687"/>
    </location>
</feature>
<dbReference type="PANTHER" id="PTHR13196:SF25">
    <property type="entry name" value="DENN DOMAIN-CONTAINING PROTEIN 1C"/>
    <property type="match status" value="1"/>
</dbReference>
<dbReference type="GO" id="GO:0030136">
    <property type="term" value="C:clathrin-coated vesicle"/>
    <property type="evidence" value="ECO:0007669"/>
    <property type="project" value="UniProtKB-SubCell"/>
</dbReference>
<comment type="subcellular location">
    <subcellularLocation>
        <location evidence="1">Cytoplasmic vesicle</location>
        <location evidence="1">Clathrin-coated vesicle</location>
    </subcellularLocation>
</comment>
<evidence type="ECO:0000256" key="3">
    <source>
        <dbReference type="ARBA" id="ARBA00023329"/>
    </source>
</evidence>
<evidence type="ECO:0000259" key="5">
    <source>
        <dbReference type="PROSITE" id="PS50211"/>
    </source>
</evidence>
<gene>
    <name evidence="7" type="primary">Dennd1c</name>
</gene>
<feature type="compositionally biased region" description="Low complexity" evidence="4">
    <location>
        <begin position="720"/>
        <end position="739"/>
    </location>
</feature>
<evidence type="ECO:0000256" key="2">
    <source>
        <dbReference type="ARBA" id="ARBA00022658"/>
    </source>
</evidence>
<dbReference type="PROSITE" id="PS50211">
    <property type="entry name" value="DENN"/>
    <property type="match status" value="1"/>
</dbReference>
<proteinExistence type="predicted"/>
<dbReference type="OrthoDB" id="206724at2759"/>
<dbReference type="SMART" id="SM00800">
    <property type="entry name" value="uDENN"/>
    <property type="match status" value="1"/>
</dbReference>
<feature type="domain" description="UDENN" evidence="5">
    <location>
        <begin position="13"/>
        <end position="398"/>
    </location>
</feature>
<dbReference type="Gene3D" id="3.30.450.200">
    <property type="match status" value="1"/>
</dbReference>
<dbReference type="GO" id="GO:0031267">
    <property type="term" value="F:small GTPase binding"/>
    <property type="evidence" value="ECO:0007669"/>
    <property type="project" value="UniProtKB-ARBA"/>
</dbReference>
<feature type="compositionally biased region" description="Low complexity" evidence="4">
    <location>
        <begin position="650"/>
        <end position="666"/>
    </location>
</feature>